<dbReference type="RefSeq" id="WP_212142434.1">
    <property type="nucleotide sequence ID" value="NZ_JAGSSW010000010.1"/>
</dbReference>
<organism evidence="1 2">
    <name type="scientific">Campylobacter anatolicus</name>
    <dbReference type="NCBI Taxonomy" id="2829105"/>
    <lineage>
        <taxon>Bacteria</taxon>
        <taxon>Pseudomonadati</taxon>
        <taxon>Campylobacterota</taxon>
        <taxon>Epsilonproteobacteria</taxon>
        <taxon>Campylobacterales</taxon>
        <taxon>Campylobacteraceae</taxon>
        <taxon>Campylobacter</taxon>
    </lineage>
</organism>
<evidence type="ECO:0008006" key="3">
    <source>
        <dbReference type="Google" id="ProtNLM"/>
    </source>
</evidence>
<accession>A0ABS5HLL4</accession>
<proteinExistence type="predicted"/>
<evidence type="ECO:0000313" key="1">
    <source>
        <dbReference type="EMBL" id="MBR8464602.1"/>
    </source>
</evidence>
<name>A0ABS5HLL4_9BACT</name>
<gene>
    <name evidence="1" type="ORF">KDD93_08530</name>
</gene>
<reference evidence="1 2" key="1">
    <citation type="submission" date="2021-04" db="EMBL/GenBank/DDBJ databases">
        <title>Molecular and phenotypic characterization and identification of bacterial isolates recovered from the Anatolian ground squirrels (Spermophilus xanthoprymnus) and which have the potential to form a new species in the Campylobacter genus.</title>
        <authorList>
            <person name="Aydin F."/>
            <person name="Abay S."/>
            <person name="Kayman T."/>
            <person name="Karakaya E."/>
            <person name="Mustak H.K."/>
            <person name="Mustak I.B."/>
            <person name="Bilgin N."/>
            <person name="Duzler A."/>
            <person name="Sahin O."/>
            <person name="Guran O."/>
            <person name="Saticioglu I.B."/>
        </authorList>
    </citation>
    <scope>NUCLEOTIDE SEQUENCE [LARGE SCALE GENOMIC DNA]</scope>
    <source>
        <strain evidence="2">faydin-G24</strain>
    </source>
</reference>
<sequence>MRVDRLLELNKNLQNVKNGFLNELNLEKIPTKIQNFESLEFNEFISEFAKIKKIKFKNKLDEREFKSQWQKLFEADRAQAQMLKSQIITLNDELDKMVYELYGLNDDEIALLINSTNLT</sequence>
<dbReference type="EMBL" id="JAGSSW010000010">
    <property type="protein sequence ID" value="MBR8464602.1"/>
    <property type="molecule type" value="Genomic_DNA"/>
</dbReference>
<protein>
    <recommendedName>
        <fullName evidence="3">Site-specific DNA-methyltransferase (adenine-specific)</fullName>
    </recommendedName>
</protein>
<evidence type="ECO:0000313" key="2">
    <source>
        <dbReference type="Proteomes" id="UP000682951"/>
    </source>
</evidence>
<comment type="caution">
    <text evidence="1">The sequence shown here is derived from an EMBL/GenBank/DDBJ whole genome shotgun (WGS) entry which is preliminary data.</text>
</comment>
<dbReference type="Proteomes" id="UP000682951">
    <property type="component" value="Unassembled WGS sequence"/>
</dbReference>
<keyword evidence="2" id="KW-1185">Reference proteome</keyword>